<keyword evidence="3" id="KW-1185">Reference proteome</keyword>
<evidence type="ECO:0000256" key="1">
    <source>
        <dbReference type="SAM" id="MobiDB-lite"/>
    </source>
</evidence>
<accession>A0A0V1CCE5</accession>
<organism evidence="2 3">
    <name type="scientific">Trichinella britovi</name>
    <name type="common">Parasitic roundworm</name>
    <dbReference type="NCBI Taxonomy" id="45882"/>
    <lineage>
        <taxon>Eukaryota</taxon>
        <taxon>Metazoa</taxon>
        <taxon>Ecdysozoa</taxon>
        <taxon>Nematoda</taxon>
        <taxon>Enoplea</taxon>
        <taxon>Dorylaimia</taxon>
        <taxon>Trichinellida</taxon>
        <taxon>Trichinellidae</taxon>
        <taxon>Trichinella</taxon>
    </lineage>
</organism>
<gene>
    <name evidence="2" type="ORF">T03_10465</name>
</gene>
<feature type="region of interest" description="Disordered" evidence="1">
    <location>
        <begin position="78"/>
        <end position="113"/>
    </location>
</feature>
<proteinExistence type="predicted"/>
<evidence type="ECO:0000313" key="2">
    <source>
        <dbReference type="EMBL" id="KRY46850.1"/>
    </source>
</evidence>
<dbReference type="EMBL" id="JYDI01000267">
    <property type="protein sequence ID" value="KRY46850.1"/>
    <property type="molecule type" value="Genomic_DNA"/>
</dbReference>
<comment type="caution">
    <text evidence="2">The sequence shown here is derived from an EMBL/GenBank/DDBJ whole genome shotgun (WGS) entry which is preliminary data.</text>
</comment>
<reference evidence="2 3" key="1">
    <citation type="submission" date="2015-01" db="EMBL/GenBank/DDBJ databases">
        <title>Evolution of Trichinella species and genotypes.</title>
        <authorList>
            <person name="Korhonen P.K."/>
            <person name="Edoardo P."/>
            <person name="Giuseppe L.R."/>
            <person name="Gasser R.B."/>
        </authorList>
    </citation>
    <scope>NUCLEOTIDE SEQUENCE [LARGE SCALE GENOMIC DNA]</scope>
    <source>
        <strain evidence="2">ISS120</strain>
    </source>
</reference>
<sequence>MEILAKFHVFLSKFDYTLVMVWLCVSNVILHRKEHFLMPISQTVQSNFCSLMVNAATGCISAGWHERQSVCLSGGSNRGRGLSTVGLSRPETLPPKRPAGLEFGSLHSGRNLS</sequence>
<dbReference type="AlphaFoldDB" id="A0A0V1CCE5"/>
<dbReference type="Proteomes" id="UP000054653">
    <property type="component" value="Unassembled WGS sequence"/>
</dbReference>
<protein>
    <submittedName>
        <fullName evidence="2">Uncharacterized protein</fullName>
    </submittedName>
</protein>
<name>A0A0V1CCE5_TRIBR</name>
<evidence type="ECO:0000313" key="3">
    <source>
        <dbReference type="Proteomes" id="UP000054653"/>
    </source>
</evidence>